<dbReference type="InterPro" id="IPR020846">
    <property type="entry name" value="MFS_dom"/>
</dbReference>
<evidence type="ECO:0000256" key="4">
    <source>
        <dbReference type="ARBA" id="ARBA00022989"/>
    </source>
</evidence>
<evidence type="ECO:0000259" key="7">
    <source>
        <dbReference type="PROSITE" id="PS50850"/>
    </source>
</evidence>
<evidence type="ECO:0000256" key="5">
    <source>
        <dbReference type="ARBA" id="ARBA00023136"/>
    </source>
</evidence>
<feature type="transmembrane region" description="Helical" evidence="6">
    <location>
        <begin position="148"/>
        <end position="168"/>
    </location>
</feature>
<name>I8I3U8_9GAMM</name>
<dbReference type="EMBL" id="AKGD01000001">
    <property type="protein sequence ID" value="EIT70786.1"/>
    <property type="molecule type" value="Genomic_DNA"/>
</dbReference>
<keyword evidence="3 6" id="KW-0812">Transmembrane</keyword>
<dbReference type="SUPFAM" id="SSF103473">
    <property type="entry name" value="MFS general substrate transporter"/>
    <property type="match status" value="1"/>
</dbReference>
<dbReference type="GO" id="GO:0022857">
    <property type="term" value="F:transmembrane transporter activity"/>
    <property type="evidence" value="ECO:0007669"/>
    <property type="project" value="InterPro"/>
</dbReference>
<dbReference type="InterPro" id="IPR011701">
    <property type="entry name" value="MFS"/>
</dbReference>
<proteinExistence type="predicted"/>
<evidence type="ECO:0000256" key="6">
    <source>
        <dbReference type="SAM" id="Phobius"/>
    </source>
</evidence>
<dbReference type="InterPro" id="IPR044770">
    <property type="entry name" value="MFS_spinster-like"/>
</dbReference>
<keyword evidence="9" id="KW-1185">Reference proteome</keyword>
<gene>
    <name evidence="8" type="ORF">WQQ_09230</name>
</gene>
<keyword evidence="2" id="KW-0813">Transport</keyword>
<feature type="transmembrane region" description="Helical" evidence="6">
    <location>
        <begin position="304"/>
        <end position="324"/>
    </location>
</feature>
<feature type="transmembrane region" description="Helical" evidence="6">
    <location>
        <begin position="364"/>
        <end position="381"/>
    </location>
</feature>
<reference evidence="8 9" key="1">
    <citation type="journal article" date="2012" name="J. Bacteriol.">
        <title>Genome Sequence of n-Alkane-Degrading Hydrocarboniphaga effusa Strain AP103T (ATCC BAA-332T).</title>
        <authorList>
            <person name="Chang H.K."/>
            <person name="Zylstra G.J."/>
            <person name="Chae J.C."/>
        </authorList>
    </citation>
    <scope>NUCLEOTIDE SEQUENCE [LARGE SCALE GENOMIC DNA]</scope>
    <source>
        <strain evidence="8 9">AP103</strain>
    </source>
</reference>
<feature type="transmembrane region" description="Helical" evidence="6">
    <location>
        <begin position="174"/>
        <end position="193"/>
    </location>
</feature>
<dbReference type="PANTHER" id="PTHR23505:SF79">
    <property type="entry name" value="PROTEIN SPINSTER"/>
    <property type="match status" value="1"/>
</dbReference>
<feature type="transmembrane region" description="Helical" evidence="6">
    <location>
        <begin position="55"/>
        <end position="76"/>
    </location>
</feature>
<dbReference type="CDD" id="cd17328">
    <property type="entry name" value="MFS_spinster_like"/>
    <property type="match status" value="1"/>
</dbReference>
<feature type="domain" description="Major facilitator superfamily (MFS) profile" evidence="7">
    <location>
        <begin position="21"/>
        <end position="427"/>
    </location>
</feature>
<dbReference type="InterPro" id="IPR036259">
    <property type="entry name" value="MFS_trans_sf"/>
</dbReference>
<dbReference type="STRING" id="1172194.WQQ_09230"/>
<dbReference type="PANTHER" id="PTHR23505">
    <property type="entry name" value="SPINSTER"/>
    <property type="match status" value="1"/>
</dbReference>
<dbReference type="AlphaFoldDB" id="I8I3U8"/>
<feature type="transmembrane region" description="Helical" evidence="6">
    <location>
        <begin position="17"/>
        <end position="34"/>
    </location>
</feature>
<feature type="transmembrane region" description="Helical" evidence="6">
    <location>
        <begin position="88"/>
        <end position="110"/>
    </location>
</feature>
<accession>I8I3U8</accession>
<organism evidence="8 9">
    <name type="scientific">Hydrocarboniphaga effusa AP103</name>
    <dbReference type="NCBI Taxonomy" id="1172194"/>
    <lineage>
        <taxon>Bacteria</taxon>
        <taxon>Pseudomonadati</taxon>
        <taxon>Pseudomonadota</taxon>
        <taxon>Gammaproteobacteria</taxon>
        <taxon>Nevskiales</taxon>
        <taxon>Nevskiaceae</taxon>
        <taxon>Hydrocarboniphaga</taxon>
    </lineage>
</organism>
<keyword evidence="5 6" id="KW-0472">Membrane</keyword>
<evidence type="ECO:0000256" key="3">
    <source>
        <dbReference type="ARBA" id="ARBA00022692"/>
    </source>
</evidence>
<feature type="transmembrane region" description="Helical" evidence="6">
    <location>
        <begin position="330"/>
        <end position="352"/>
    </location>
</feature>
<evidence type="ECO:0000313" key="8">
    <source>
        <dbReference type="EMBL" id="EIT70786.1"/>
    </source>
</evidence>
<feature type="transmembrane region" description="Helical" evidence="6">
    <location>
        <begin position="272"/>
        <end position="292"/>
    </location>
</feature>
<dbReference type="Gene3D" id="1.20.1250.20">
    <property type="entry name" value="MFS general substrate transporter like domains"/>
    <property type="match status" value="1"/>
</dbReference>
<dbReference type="PROSITE" id="PS50850">
    <property type="entry name" value="MFS"/>
    <property type="match status" value="1"/>
</dbReference>
<evidence type="ECO:0000256" key="1">
    <source>
        <dbReference type="ARBA" id="ARBA00004141"/>
    </source>
</evidence>
<comment type="subcellular location">
    <subcellularLocation>
        <location evidence="1">Membrane</location>
        <topology evidence="1">Multi-pass membrane protein</topology>
    </subcellularLocation>
</comment>
<feature type="transmembrane region" description="Helical" evidence="6">
    <location>
        <begin position="235"/>
        <end position="260"/>
    </location>
</feature>
<dbReference type="GO" id="GO:0016020">
    <property type="term" value="C:membrane"/>
    <property type="evidence" value="ECO:0007669"/>
    <property type="project" value="UniProtKB-SubCell"/>
</dbReference>
<sequence length="437" mass="46556">MNSSQAPAASTAAPSRYRWYVLSTLVLIYAMHHMDRQIVTLLLEPIKHEFALSDSQLGFLAGLSYAIAFGLAGLPLGWLVDRVHRVRLLSALLFVWSGLTALCGIANSYLSLVLARIGIGAAESGGTPTNMSLLADYFDRKSRPMAMGIYYTGTQIGTIVGFAVAAIVAQQYGWRAAFLVAGIPGLLLVLLLLGTIREPRRGASDTPNPSGASVMQPPPPFMQTLRFIWSQRAQVHTMIGIVIAMAVTAGMSAWLAPLMIRSYGVNLKTAGFSLAFGVATFGMLGSLAGGWLASRISERDPSQLPKLTALATFLTVPAAVYGILAGSLWLTVAGFAIQHFANAMIVATGYPLSMELTRTNMRGTTMALLQVLCNMCGYGLGPQIVGWLSDGLNPQFGGKALAYGMVALALCNLWATGHLLFAARWTKNNLARAAAPV</sequence>
<protein>
    <recommendedName>
        <fullName evidence="7">Major facilitator superfamily (MFS) profile domain-containing protein</fullName>
    </recommendedName>
</protein>
<evidence type="ECO:0000256" key="2">
    <source>
        <dbReference type="ARBA" id="ARBA00022448"/>
    </source>
</evidence>
<evidence type="ECO:0000313" key="9">
    <source>
        <dbReference type="Proteomes" id="UP000003704"/>
    </source>
</evidence>
<dbReference type="RefSeq" id="WP_007183879.1">
    <property type="nucleotide sequence ID" value="NZ_AKGD01000001.1"/>
</dbReference>
<dbReference type="OrthoDB" id="6057322at2"/>
<dbReference type="Proteomes" id="UP000003704">
    <property type="component" value="Unassembled WGS sequence"/>
</dbReference>
<comment type="caution">
    <text evidence="8">The sequence shown here is derived from an EMBL/GenBank/DDBJ whole genome shotgun (WGS) entry which is preliminary data.</text>
</comment>
<feature type="transmembrane region" description="Helical" evidence="6">
    <location>
        <begin position="401"/>
        <end position="422"/>
    </location>
</feature>
<keyword evidence="4 6" id="KW-1133">Transmembrane helix</keyword>
<dbReference type="Pfam" id="PF07690">
    <property type="entry name" value="MFS_1"/>
    <property type="match status" value="1"/>
</dbReference>